<keyword evidence="1 3" id="KW-0378">Hydrolase</keyword>
<dbReference type="AlphaFoldDB" id="A0AAU8API5"/>
<proteinExistence type="predicted"/>
<feature type="domain" description="AB hydrolase-1" evidence="2">
    <location>
        <begin position="27"/>
        <end position="249"/>
    </location>
</feature>
<reference evidence="3" key="1">
    <citation type="submission" date="2023-02" db="EMBL/GenBank/DDBJ databases">
        <title>Description and genomic characterization of Salipiger bruguierae sp. nov., isolated from the sediment of mangrove plant Bruguiera sexangula.</title>
        <authorList>
            <person name="Long M."/>
        </authorList>
    </citation>
    <scope>NUCLEOTIDE SEQUENCE</scope>
    <source>
        <strain evidence="3">H15</strain>
    </source>
</reference>
<dbReference type="GO" id="GO:0016020">
    <property type="term" value="C:membrane"/>
    <property type="evidence" value="ECO:0007669"/>
    <property type="project" value="TreeGrafter"/>
</dbReference>
<accession>A0AAU8API5</accession>
<dbReference type="InterPro" id="IPR000073">
    <property type="entry name" value="AB_hydrolase_1"/>
</dbReference>
<evidence type="ECO:0000259" key="2">
    <source>
        <dbReference type="Pfam" id="PF12697"/>
    </source>
</evidence>
<dbReference type="PANTHER" id="PTHR43798">
    <property type="entry name" value="MONOACYLGLYCEROL LIPASE"/>
    <property type="match status" value="1"/>
</dbReference>
<dbReference type="Pfam" id="PF12697">
    <property type="entry name" value="Abhydrolase_6"/>
    <property type="match status" value="1"/>
</dbReference>
<organism evidence="3">
    <name type="scientific">Alloyangia sp. H15</name>
    <dbReference type="NCBI Taxonomy" id="3029062"/>
    <lineage>
        <taxon>Bacteria</taxon>
        <taxon>Pseudomonadati</taxon>
        <taxon>Pseudomonadota</taxon>
        <taxon>Alphaproteobacteria</taxon>
        <taxon>Rhodobacterales</taxon>
        <taxon>Roseobacteraceae</taxon>
        <taxon>Alloyangia</taxon>
    </lineage>
</organism>
<dbReference type="RefSeq" id="WP_353474872.1">
    <property type="nucleotide sequence ID" value="NZ_CP123385.1"/>
</dbReference>
<protein>
    <submittedName>
        <fullName evidence="3">Alpha/beta hydrolase</fullName>
    </submittedName>
</protein>
<dbReference type="EMBL" id="CP123385">
    <property type="protein sequence ID" value="XCC96005.1"/>
    <property type="molecule type" value="Genomic_DNA"/>
</dbReference>
<sequence>MTWTTRPRSDLGSGLAGIVAGPRGPRVLLIHGVGLRAEAWGAQIDALARSCRVVAVDMPGHGDSGHRAEASLADYAARIAEVLDGPSLVAGHSMGAMIAAELARIVPGKVAALACLNAIHRRSPEARQAVAARAAQLDGRTTGDPEPTLRRWFGEEETPARAACRDWLTHADPEGYRAAYRVFAAEDGPEDETLRGLACPALFITGGREPNSTPAMSRAMAALAPQGRAVVLPEAAHMMPMTHAEAVTAELARLVDAAFPETLADRS</sequence>
<name>A0AAU8API5_9RHOB</name>
<gene>
    <name evidence="3" type="ORF">PVT71_14990</name>
</gene>
<dbReference type="InterPro" id="IPR050266">
    <property type="entry name" value="AB_hydrolase_sf"/>
</dbReference>
<evidence type="ECO:0000313" key="3">
    <source>
        <dbReference type="EMBL" id="XCC96005.1"/>
    </source>
</evidence>
<dbReference type="GO" id="GO:0016787">
    <property type="term" value="F:hydrolase activity"/>
    <property type="evidence" value="ECO:0007669"/>
    <property type="project" value="UniProtKB-KW"/>
</dbReference>
<evidence type="ECO:0000256" key="1">
    <source>
        <dbReference type="ARBA" id="ARBA00022801"/>
    </source>
</evidence>
<dbReference type="InterPro" id="IPR029058">
    <property type="entry name" value="AB_hydrolase_fold"/>
</dbReference>
<dbReference type="PANTHER" id="PTHR43798:SF31">
    <property type="entry name" value="AB HYDROLASE SUPERFAMILY PROTEIN YCLE"/>
    <property type="match status" value="1"/>
</dbReference>
<dbReference type="SUPFAM" id="SSF53474">
    <property type="entry name" value="alpha/beta-Hydrolases"/>
    <property type="match status" value="1"/>
</dbReference>
<dbReference type="Gene3D" id="3.40.50.1820">
    <property type="entry name" value="alpha/beta hydrolase"/>
    <property type="match status" value="1"/>
</dbReference>